<keyword evidence="2" id="KW-1185">Reference proteome</keyword>
<name>A0A0E0LZD7_ORYPU</name>
<reference evidence="1" key="1">
    <citation type="submission" date="2015-04" db="UniProtKB">
        <authorList>
            <consortium name="EnsemblPlants"/>
        </authorList>
    </citation>
    <scope>IDENTIFICATION</scope>
</reference>
<dbReference type="Gramene" id="OPUNC09G03590.1">
    <property type="protein sequence ID" value="OPUNC09G03590.1"/>
    <property type="gene ID" value="OPUNC09G03590"/>
</dbReference>
<sequence>MTATSSPTGCLPLQAGRLQRCRDDYFTTTDEITTLLQQFPLGNTGMSTQPVLSLPDGFTNP</sequence>
<proteinExistence type="predicted"/>
<dbReference type="Proteomes" id="UP000026962">
    <property type="component" value="Chromosome 9"/>
</dbReference>
<accession>A0A0E0LZD7</accession>
<dbReference type="AlphaFoldDB" id="A0A0E0LZD7"/>
<protein>
    <submittedName>
        <fullName evidence="1">Uncharacterized protein</fullName>
    </submittedName>
</protein>
<reference evidence="1" key="2">
    <citation type="submission" date="2018-05" db="EMBL/GenBank/DDBJ databases">
        <title>OpunRS2 (Oryza punctata Reference Sequence Version 2).</title>
        <authorList>
            <person name="Zhang J."/>
            <person name="Kudrna D."/>
            <person name="Lee S."/>
            <person name="Talag J."/>
            <person name="Welchert J."/>
            <person name="Wing R.A."/>
        </authorList>
    </citation>
    <scope>NUCLEOTIDE SEQUENCE [LARGE SCALE GENOMIC DNA]</scope>
</reference>
<dbReference type="EnsemblPlants" id="OPUNC09G03590.1">
    <property type="protein sequence ID" value="OPUNC09G03590.1"/>
    <property type="gene ID" value="OPUNC09G03590"/>
</dbReference>
<dbReference type="HOGENOM" id="CLU_2926728_0_0_1"/>
<evidence type="ECO:0000313" key="1">
    <source>
        <dbReference type="EnsemblPlants" id="OPUNC09G03590.1"/>
    </source>
</evidence>
<organism evidence="1">
    <name type="scientific">Oryza punctata</name>
    <name type="common">Red rice</name>
    <dbReference type="NCBI Taxonomy" id="4537"/>
    <lineage>
        <taxon>Eukaryota</taxon>
        <taxon>Viridiplantae</taxon>
        <taxon>Streptophyta</taxon>
        <taxon>Embryophyta</taxon>
        <taxon>Tracheophyta</taxon>
        <taxon>Spermatophyta</taxon>
        <taxon>Magnoliopsida</taxon>
        <taxon>Liliopsida</taxon>
        <taxon>Poales</taxon>
        <taxon>Poaceae</taxon>
        <taxon>BOP clade</taxon>
        <taxon>Oryzoideae</taxon>
        <taxon>Oryzeae</taxon>
        <taxon>Oryzinae</taxon>
        <taxon>Oryza</taxon>
    </lineage>
</organism>
<evidence type="ECO:0000313" key="2">
    <source>
        <dbReference type="Proteomes" id="UP000026962"/>
    </source>
</evidence>